<evidence type="ECO:0000313" key="1">
    <source>
        <dbReference type="EMBL" id="KAJ1120929.1"/>
    </source>
</evidence>
<keyword evidence="2" id="KW-1185">Reference proteome</keyword>
<evidence type="ECO:0000313" key="2">
    <source>
        <dbReference type="Proteomes" id="UP001066276"/>
    </source>
</evidence>
<comment type="caution">
    <text evidence="1">The sequence shown here is derived from an EMBL/GenBank/DDBJ whole genome shotgun (WGS) entry which is preliminary data.</text>
</comment>
<protein>
    <submittedName>
        <fullName evidence="1">Uncharacterized protein</fullName>
    </submittedName>
</protein>
<gene>
    <name evidence="1" type="ORF">NDU88_009076</name>
</gene>
<proteinExistence type="predicted"/>
<reference evidence="1" key="1">
    <citation type="journal article" date="2022" name="bioRxiv">
        <title>Sequencing and chromosome-scale assembly of the giantPleurodeles waltlgenome.</title>
        <authorList>
            <person name="Brown T."/>
            <person name="Elewa A."/>
            <person name="Iarovenko S."/>
            <person name="Subramanian E."/>
            <person name="Araus A.J."/>
            <person name="Petzold A."/>
            <person name="Susuki M."/>
            <person name="Suzuki K.-i.T."/>
            <person name="Hayashi T."/>
            <person name="Toyoda A."/>
            <person name="Oliveira C."/>
            <person name="Osipova E."/>
            <person name="Leigh N.D."/>
            <person name="Simon A."/>
            <person name="Yun M.H."/>
        </authorList>
    </citation>
    <scope>NUCLEOTIDE SEQUENCE</scope>
    <source>
        <strain evidence="1">20211129_DDA</strain>
        <tissue evidence="1">Liver</tissue>
    </source>
</reference>
<accession>A0AAV7NZL8</accession>
<dbReference type="Proteomes" id="UP001066276">
    <property type="component" value="Chromosome 8"/>
</dbReference>
<dbReference type="AlphaFoldDB" id="A0AAV7NZL8"/>
<organism evidence="1 2">
    <name type="scientific">Pleurodeles waltl</name>
    <name type="common">Iberian ribbed newt</name>
    <dbReference type="NCBI Taxonomy" id="8319"/>
    <lineage>
        <taxon>Eukaryota</taxon>
        <taxon>Metazoa</taxon>
        <taxon>Chordata</taxon>
        <taxon>Craniata</taxon>
        <taxon>Vertebrata</taxon>
        <taxon>Euteleostomi</taxon>
        <taxon>Amphibia</taxon>
        <taxon>Batrachia</taxon>
        <taxon>Caudata</taxon>
        <taxon>Salamandroidea</taxon>
        <taxon>Salamandridae</taxon>
        <taxon>Pleurodelinae</taxon>
        <taxon>Pleurodeles</taxon>
    </lineage>
</organism>
<dbReference type="EMBL" id="JANPWB010000012">
    <property type="protein sequence ID" value="KAJ1120929.1"/>
    <property type="molecule type" value="Genomic_DNA"/>
</dbReference>
<name>A0AAV7NZL8_PLEWA</name>
<sequence length="104" mass="11928">MSLQGYFGALQVTRWTRLERCTSPRGYFWALQVMSGVQSAAGADCRRRSLQLRDYHLHRENQGSLQVLNVTSQDKTMVLELSPLASQHEEVGRGPEMSRREYVL</sequence>